<dbReference type="CDD" id="cd01127">
    <property type="entry name" value="TrwB_TraG_TraD_VirD4"/>
    <property type="match status" value="1"/>
</dbReference>
<dbReference type="InterPro" id="IPR027417">
    <property type="entry name" value="P-loop_NTPase"/>
</dbReference>
<reference evidence="7" key="1">
    <citation type="journal article" date="2006" name="Proc. Natl. Acad. Sci. U.S.A.">
        <title>The complete genome of Rhodococcus sp. RHA1 provides insights into a catabolic powerhouse.</title>
        <authorList>
            <person name="McLeod M.P."/>
            <person name="Warren R.L."/>
            <person name="Hsiao W.W.L."/>
            <person name="Araki N."/>
            <person name="Myhre M."/>
            <person name="Fernandes C."/>
            <person name="Miyazawa D."/>
            <person name="Wong W."/>
            <person name="Lillquist A.L."/>
            <person name="Wang D."/>
            <person name="Dosanjh M."/>
            <person name="Hara H."/>
            <person name="Petrescu A."/>
            <person name="Morin R.D."/>
            <person name="Yang G."/>
            <person name="Stott J.M."/>
            <person name="Schein J.E."/>
            <person name="Shin H."/>
            <person name="Smailus D."/>
            <person name="Siddiqui A.S."/>
            <person name="Marra M.A."/>
            <person name="Jones S.J.M."/>
            <person name="Holt R."/>
            <person name="Brinkman F.S.L."/>
            <person name="Miyauchi K."/>
            <person name="Fukuda M."/>
            <person name="Davies J.E."/>
            <person name="Mohn W.W."/>
            <person name="Eltis L.D."/>
        </authorList>
    </citation>
    <scope>NUCLEOTIDE SEQUENCE [LARGE SCALE GENOMIC DNA]</scope>
    <source>
        <strain evidence="7">RHA1</strain>
    </source>
</reference>
<evidence type="ECO:0000313" key="6">
    <source>
        <dbReference type="EMBL" id="ABH00939.1"/>
    </source>
</evidence>
<evidence type="ECO:0000256" key="4">
    <source>
        <dbReference type="SAM" id="MobiDB-lite"/>
    </source>
</evidence>
<dbReference type="GO" id="GO:0003677">
    <property type="term" value="F:DNA binding"/>
    <property type="evidence" value="ECO:0007669"/>
    <property type="project" value="InterPro"/>
</dbReference>
<evidence type="ECO:0000313" key="7">
    <source>
        <dbReference type="Proteomes" id="UP000008710"/>
    </source>
</evidence>
<evidence type="ECO:0000256" key="3">
    <source>
        <dbReference type="PROSITE-ProRule" id="PRU00289"/>
    </source>
</evidence>
<dbReference type="PANTHER" id="PTHR22683">
    <property type="entry name" value="SPORULATION PROTEIN RELATED"/>
    <property type="match status" value="1"/>
</dbReference>
<dbReference type="InterPro" id="IPR002543">
    <property type="entry name" value="FtsK_dom"/>
</dbReference>
<proteinExistence type="predicted"/>
<geneLocation type="plasmid" evidence="6 7">
    <name>pRHL3</name>
</geneLocation>
<evidence type="ECO:0000256" key="2">
    <source>
        <dbReference type="ARBA" id="ARBA00022840"/>
    </source>
</evidence>
<dbReference type="Gene3D" id="3.40.50.300">
    <property type="entry name" value="P-loop containing nucleotide triphosphate hydrolases"/>
    <property type="match status" value="1"/>
</dbReference>
<dbReference type="GO" id="GO:0005524">
    <property type="term" value="F:ATP binding"/>
    <property type="evidence" value="ECO:0007669"/>
    <property type="project" value="UniProtKB-UniRule"/>
</dbReference>
<keyword evidence="2 3" id="KW-0067">ATP-binding</keyword>
<accession>Q0RUU7</accession>
<feature type="binding site" evidence="3">
    <location>
        <begin position="353"/>
        <end position="360"/>
    </location>
    <ligand>
        <name>ATP</name>
        <dbReference type="ChEBI" id="CHEBI:30616"/>
    </ligand>
</feature>
<dbReference type="AlphaFoldDB" id="Q0RUU7"/>
<dbReference type="SUPFAM" id="SSF52540">
    <property type="entry name" value="P-loop containing nucleoside triphosphate hydrolases"/>
    <property type="match status" value="1"/>
</dbReference>
<evidence type="ECO:0000259" key="5">
    <source>
        <dbReference type="PROSITE" id="PS50901"/>
    </source>
</evidence>
<dbReference type="Pfam" id="PF01580">
    <property type="entry name" value="FtsK_SpoIIIE"/>
    <property type="match status" value="1"/>
</dbReference>
<dbReference type="KEGG" id="rha:RHA1_ro11292"/>
<organism evidence="6 7">
    <name type="scientific">Rhodococcus jostii (strain RHA1)</name>
    <dbReference type="NCBI Taxonomy" id="101510"/>
    <lineage>
        <taxon>Bacteria</taxon>
        <taxon>Bacillati</taxon>
        <taxon>Actinomycetota</taxon>
        <taxon>Actinomycetes</taxon>
        <taxon>Mycobacteriales</taxon>
        <taxon>Nocardiaceae</taxon>
        <taxon>Rhodococcus</taxon>
    </lineage>
</organism>
<dbReference type="EMBL" id="CP000434">
    <property type="protein sequence ID" value="ABH00939.1"/>
    <property type="molecule type" value="Genomic_DNA"/>
</dbReference>
<dbReference type="eggNOG" id="COG1674">
    <property type="taxonomic scope" value="Bacteria"/>
</dbReference>
<dbReference type="PROSITE" id="PS50901">
    <property type="entry name" value="FTSK"/>
    <property type="match status" value="1"/>
</dbReference>
<feature type="region of interest" description="Disordered" evidence="4">
    <location>
        <begin position="1"/>
        <end position="23"/>
    </location>
</feature>
<name>Q0RUU7_RHOJR</name>
<dbReference type="InterPro" id="IPR050206">
    <property type="entry name" value="FtsK/SpoIIIE/SftA"/>
</dbReference>
<feature type="domain" description="FtsK" evidence="5">
    <location>
        <begin position="332"/>
        <end position="527"/>
    </location>
</feature>
<protein>
    <submittedName>
        <fullName evidence="6">Possible DNA translocase</fullName>
    </submittedName>
</protein>
<keyword evidence="1 3" id="KW-0547">Nucleotide-binding</keyword>
<gene>
    <name evidence="6" type="ordered locus">RHA1_ro11292</name>
</gene>
<dbReference type="Proteomes" id="UP000008710">
    <property type="component" value="Plasmid pRHL3"/>
</dbReference>
<dbReference type="PANTHER" id="PTHR22683:SF47">
    <property type="entry name" value="FTSK DOMAIN-CONTAINING PROTEIN YDCQ"/>
    <property type="match status" value="1"/>
</dbReference>
<sequence length="734" mass="79626">MLKDASADGVQARHDRKAQAVSGNHDPLKDWVVSAWRDTFGDSGGRAGQVGENGPPTRIRRFTPLSPIVVVAAGVAGSSPRLMSMAADNETVVEVLTRLHDYRVLLVAAAALLVVVDVLRHRRHRWSQMLESMVRQGTGHLPKKVAVSFPSGWRVIRRARITLHRGTIIRPKQLEEVSRAIEAAFPATVQSETKVRHVAHRDRIVITRESIAPDTRSVRQRTLQSALDAASMFTDPKVSVESVDEDGIETGYRIAFEKSMNTGVKGFQFKVEEALASLAGPHESGRNWTTDWYPEGGYLVMRLVTAMPARVDHPLELVDENLRHLPYATGAADRIMYWDVSTSSNKPHCLIVGPTGGGKTSVIRTLLTEAARRGVPFVGVDPKMIELDGLEGYPGCGAIIYDALRAAMFVRVLHAEMMARNAYIHQMKIEGSQLPLMIAVLDEFFILSGKWQRLAKTGDDETRALLKELDPLGAWADLAVLARSAGIRLLLGVQRPDASLFGGASGNARDNFGTRISLGNLSQDGALMMWGDSTVGREVDTSVKGRGIALGDDGNPVDAQMWWTPNVDRHPNKWNQLAEREKAIIDGLMPTEAPRFTCYSQELASFIESERALATRARRHGRAPEPIVIGATAATDGDTSAESPTVDAAPTGDDDFSDVIPASAVEAGQTVLVDDDHGELVPVTVDSVDVRCGAEGDVVETVLTVGTGRVKTRITYDATGVVVLPEPDLVGAPV</sequence>
<evidence type="ECO:0000256" key="1">
    <source>
        <dbReference type="ARBA" id="ARBA00022741"/>
    </source>
</evidence>
<dbReference type="HOGENOM" id="CLU_022602_0_0_11"/>
<keyword evidence="6" id="KW-0614">Plasmid</keyword>